<dbReference type="Proteomes" id="UP000736335">
    <property type="component" value="Unassembled WGS sequence"/>
</dbReference>
<gene>
    <name evidence="2" type="ORF">BJ322DRAFT_1044151</name>
</gene>
<comment type="caution">
    <text evidence="2">The sequence shown here is derived from an EMBL/GenBank/DDBJ whole genome shotgun (WGS) entry which is preliminary data.</text>
</comment>
<name>A0A9P6LAX0_9AGAM</name>
<reference evidence="2" key="1">
    <citation type="journal article" date="2020" name="Nat. Commun.">
        <title>Large-scale genome sequencing of mycorrhizal fungi provides insights into the early evolution of symbiotic traits.</title>
        <authorList>
            <person name="Miyauchi S."/>
            <person name="Kiss E."/>
            <person name="Kuo A."/>
            <person name="Drula E."/>
            <person name="Kohler A."/>
            <person name="Sanchez-Garcia M."/>
            <person name="Morin E."/>
            <person name="Andreopoulos B."/>
            <person name="Barry K.W."/>
            <person name="Bonito G."/>
            <person name="Buee M."/>
            <person name="Carver A."/>
            <person name="Chen C."/>
            <person name="Cichocki N."/>
            <person name="Clum A."/>
            <person name="Culley D."/>
            <person name="Crous P.W."/>
            <person name="Fauchery L."/>
            <person name="Girlanda M."/>
            <person name="Hayes R.D."/>
            <person name="Keri Z."/>
            <person name="LaButti K."/>
            <person name="Lipzen A."/>
            <person name="Lombard V."/>
            <person name="Magnuson J."/>
            <person name="Maillard F."/>
            <person name="Murat C."/>
            <person name="Nolan M."/>
            <person name="Ohm R.A."/>
            <person name="Pangilinan J."/>
            <person name="Pereira M.F."/>
            <person name="Perotto S."/>
            <person name="Peter M."/>
            <person name="Pfister S."/>
            <person name="Riley R."/>
            <person name="Sitrit Y."/>
            <person name="Stielow J.B."/>
            <person name="Szollosi G."/>
            <person name="Zifcakova L."/>
            <person name="Stursova M."/>
            <person name="Spatafora J.W."/>
            <person name="Tedersoo L."/>
            <person name="Vaario L.M."/>
            <person name="Yamada A."/>
            <person name="Yan M."/>
            <person name="Wang P."/>
            <person name="Xu J."/>
            <person name="Bruns T."/>
            <person name="Baldrian P."/>
            <person name="Vilgalys R."/>
            <person name="Dunand C."/>
            <person name="Henrissat B."/>
            <person name="Grigoriev I.V."/>
            <person name="Hibbett D."/>
            <person name="Nagy L.G."/>
            <person name="Martin F.M."/>
        </authorList>
    </citation>
    <scope>NUCLEOTIDE SEQUENCE</scope>
    <source>
        <strain evidence="2">UH-Tt-Lm1</strain>
    </source>
</reference>
<keyword evidence="3" id="KW-1185">Reference proteome</keyword>
<organism evidence="2 3">
    <name type="scientific">Thelephora terrestris</name>
    <dbReference type="NCBI Taxonomy" id="56493"/>
    <lineage>
        <taxon>Eukaryota</taxon>
        <taxon>Fungi</taxon>
        <taxon>Dikarya</taxon>
        <taxon>Basidiomycota</taxon>
        <taxon>Agaricomycotina</taxon>
        <taxon>Agaricomycetes</taxon>
        <taxon>Thelephorales</taxon>
        <taxon>Thelephoraceae</taxon>
        <taxon>Thelephora</taxon>
    </lineage>
</organism>
<proteinExistence type="predicted"/>
<sequence length="77" mass="8448">MGVGFPLTIWVRACRAGFWPLLDPVSSATSVGRIETFALRERVVAYDRQSQELVELDIAVGSSPAEALDRTGNKGRR</sequence>
<reference evidence="2" key="2">
    <citation type="submission" date="2020-11" db="EMBL/GenBank/DDBJ databases">
        <authorList>
            <consortium name="DOE Joint Genome Institute"/>
            <person name="Kuo A."/>
            <person name="Miyauchi S."/>
            <person name="Kiss E."/>
            <person name="Drula E."/>
            <person name="Kohler A."/>
            <person name="Sanchez-Garcia M."/>
            <person name="Andreopoulos B."/>
            <person name="Barry K.W."/>
            <person name="Bonito G."/>
            <person name="Buee M."/>
            <person name="Carver A."/>
            <person name="Chen C."/>
            <person name="Cichocki N."/>
            <person name="Clum A."/>
            <person name="Culley D."/>
            <person name="Crous P.W."/>
            <person name="Fauchery L."/>
            <person name="Girlanda M."/>
            <person name="Hayes R."/>
            <person name="Keri Z."/>
            <person name="Labutti K."/>
            <person name="Lipzen A."/>
            <person name="Lombard V."/>
            <person name="Magnuson J."/>
            <person name="Maillard F."/>
            <person name="Morin E."/>
            <person name="Murat C."/>
            <person name="Nolan M."/>
            <person name="Ohm R."/>
            <person name="Pangilinan J."/>
            <person name="Pereira M."/>
            <person name="Perotto S."/>
            <person name="Peter M."/>
            <person name="Riley R."/>
            <person name="Sitrit Y."/>
            <person name="Stielow B."/>
            <person name="Szollosi G."/>
            <person name="Zifcakova L."/>
            <person name="Stursova M."/>
            <person name="Spatafora J.W."/>
            <person name="Tedersoo L."/>
            <person name="Vaario L.-M."/>
            <person name="Yamada A."/>
            <person name="Yan M."/>
            <person name="Wang P."/>
            <person name="Xu J."/>
            <person name="Bruns T."/>
            <person name="Baldrian P."/>
            <person name="Vilgalys R."/>
            <person name="Henrissat B."/>
            <person name="Grigoriev I.V."/>
            <person name="Hibbett D."/>
            <person name="Nagy L.G."/>
            <person name="Martin F.M."/>
        </authorList>
    </citation>
    <scope>NUCLEOTIDE SEQUENCE</scope>
    <source>
        <strain evidence="2">UH-Tt-Lm1</strain>
    </source>
</reference>
<keyword evidence="1" id="KW-0732">Signal</keyword>
<feature type="signal peptide" evidence="1">
    <location>
        <begin position="1"/>
        <end position="16"/>
    </location>
</feature>
<feature type="chain" id="PRO_5040168593" evidence="1">
    <location>
        <begin position="17"/>
        <end position="77"/>
    </location>
</feature>
<dbReference type="EMBL" id="WIUZ02000003">
    <property type="protein sequence ID" value="KAF9789781.1"/>
    <property type="molecule type" value="Genomic_DNA"/>
</dbReference>
<evidence type="ECO:0000256" key="1">
    <source>
        <dbReference type="SAM" id="SignalP"/>
    </source>
</evidence>
<protein>
    <submittedName>
        <fullName evidence="2">Uncharacterized protein</fullName>
    </submittedName>
</protein>
<evidence type="ECO:0000313" key="3">
    <source>
        <dbReference type="Proteomes" id="UP000736335"/>
    </source>
</evidence>
<accession>A0A9P6LAX0</accession>
<dbReference type="AlphaFoldDB" id="A0A9P6LAX0"/>
<evidence type="ECO:0000313" key="2">
    <source>
        <dbReference type="EMBL" id="KAF9789781.1"/>
    </source>
</evidence>